<evidence type="ECO:0000256" key="2">
    <source>
        <dbReference type="ARBA" id="ARBA00022844"/>
    </source>
</evidence>
<organism evidence="4">
    <name type="scientific">Klebsiella phage vB_Kp_H01</name>
    <dbReference type="NCBI Taxonomy" id="3161140"/>
    <lineage>
        <taxon>Viruses</taxon>
        <taxon>Duplodnaviria</taxon>
        <taxon>Heunggongvirae</taxon>
        <taxon>Uroviricota</taxon>
        <taxon>Caudoviricetes</taxon>
    </lineage>
</organism>
<feature type="domain" description="Periplasmic copper-binding protein NosD beta helix" evidence="3">
    <location>
        <begin position="197"/>
        <end position="374"/>
    </location>
</feature>
<evidence type="ECO:0000259" key="3">
    <source>
        <dbReference type="Pfam" id="PF05048"/>
    </source>
</evidence>
<dbReference type="InterPro" id="IPR012334">
    <property type="entry name" value="Pectin_lyas_fold"/>
</dbReference>
<dbReference type="GO" id="GO:0019058">
    <property type="term" value="P:viral life cycle"/>
    <property type="evidence" value="ECO:0007669"/>
    <property type="project" value="UniProtKB-ARBA"/>
</dbReference>
<sequence>MPIIKGGYMALTKATQVPSHSVTGEERGYVSDKLNYVTPEEFGAYPNGIDCGQAMFNAWKHVATNGGCLVLSKGTYYVGTTRFHFAYSDGIKPHMVIGQGDSTIIKFGDIPPSGLLPGQNWVKEDPLIRYLGNSGTQYIPQVVLEGFLMDYSEQTNKGGTDLSSLDVTHPTPYSLGVRAIYFMYALRPTVRSISMRQIYGDGVFIRKSTMPRVSGCSLYDVSAGNIITRVSPNMASDSNGGGIFIWACHGGIVEDNICWNTRTYKASVVSIDNGTQIKDTLCGYIGIWSEYGSDQNLTTETAPPLLSYINSTNKAGGWNTEALGCVIRNNTVYGYTIGIKTEGENEAHIKDNVCLNAYLPIYAANTRSVVDGNWTDMLYCDNRTCPQGGFQSVRSSILANNFVPTFDGARVGIELRNNKCYCVNYAGFRANRTAALIEGNMFRFARGGAWPFDVNLSAEVNGVVIRDNEFFFDTTITSAITANLQYHRGTQFVGNRFINRSDKQITLAFRTNCSGINLEGNTFDGPIFVAMQCTGYLSKNTFVESADVKGARLQVTAPCTVRENSFKVSPLATADNISLTGNNINFLYNDITLEGANATLSGAIVTLPGSSRGVSLVGNVVNANPANLPMFYLFGAHYPSIDKNKTVGGPLLNLAGSTYAPVQIGYNVAPSLYQTIPSVELNAVGNISPDFTAYLGMKLPYLKPASGGKEGLVYTDTGWKTYGAIS</sequence>
<dbReference type="GO" id="GO:0051701">
    <property type="term" value="P:biological process involved in interaction with host"/>
    <property type="evidence" value="ECO:0007669"/>
    <property type="project" value="UniProtKB-ARBA"/>
</dbReference>
<comment type="subcellular location">
    <subcellularLocation>
        <location evidence="1">Virion</location>
    </subcellularLocation>
</comment>
<dbReference type="InterPro" id="IPR011050">
    <property type="entry name" value="Pectin_lyase_fold/virulence"/>
</dbReference>
<dbReference type="EMBL" id="PP836962">
    <property type="protein sequence ID" value="XCD09814.1"/>
    <property type="molecule type" value="Genomic_DNA"/>
</dbReference>
<dbReference type="Gene3D" id="2.160.20.10">
    <property type="entry name" value="Single-stranded right-handed beta-helix, Pectin lyase-like"/>
    <property type="match status" value="1"/>
</dbReference>
<gene>
    <name evidence="4" type="ORF">vBKpH01_52</name>
</gene>
<protein>
    <submittedName>
        <fullName evidence="4">Tail protein</fullName>
    </submittedName>
</protein>
<dbReference type="Pfam" id="PF05048">
    <property type="entry name" value="NosD"/>
    <property type="match status" value="1"/>
</dbReference>
<proteinExistence type="predicted"/>
<keyword evidence="2" id="KW-0946">Virion</keyword>
<evidence type="ECO:0000313" key="4">
    <source>
        <dbReference type="EMBL" id="XCD09814.1"/>
    </source>
</evidence>
<accession>A0AAU8BCI1</accession>
<name>A0AAU8BCI1_9CAUD</name>
<dbReference type="InterPro" id="IPR007742">
    <property type="entry name" value="NosD_dom"/>
</dbReference>
<reference evidence="4" key="1">
    <citation type="submission" date="2024-05" db="EMBL/GenBank/DDBJ databases">
        <authorList>
            <person name="Jiang H.L."/>
        </authorList>
    </citation>
    <scope>NUCLEOTIDE SEQUENCE</scope>
</reference>
<dbReference type="SUPFAM" id="SSF51126">
    <property type="entry name" value="Pectin lyase-like"/>
    <property type="match status" value="1"/>
</dbReference>
<evidence type="ECO:0000256" key="1">
    <source>
        <dbReference type="ARBA" id="ARBA00004328"/>
    </source>
</evidence>
<dbReference type="GO" id="GO:0044423">
    <property type="term" value="C:virion component"/>
    <property type="evidence" value="ECO:0007669"/>
    <property type="project" value="UniProtKB-KW"/>
</dbReference>